<dbReference type="KEGG" id="orb:IPMB12_08630"/>
<sequence length="342" mass="37010">MSEILPIVTIDSGTTNTRVRVWSEQKVIAEATQSVGVRDTAITGNTIKLKQAVKTALDEALLTAKIKPEQPLLILACGMITSNLGLCEIPHLVTPVSMKDLAANMVKKLLPEISSSPVWFIPGVKNSANPISLDDCEMMDIMRGEETETIGVLSLSDINSPALIVLPGSHSKFVKIDQQKNITACTTTIAGEMLDIITQQTIISGSLDHQFAKSIDQDYLLKGAASCQDVGLARSCFLVRLLDLFGQTTINQRANYLLGAVLYGDLLTIKQSQALNVEADTTIILTGKKILQQALQLLISHDDFFTGKIIELNEQKEQPLSGLGSIALAKIANLLSEKEISQ</sequence>
<evidence type="ECO:0000313" key="2">
    <source>
        <dbReference type="Proteomes" id="UP000501168"/>
    </source>
</evidence>
<dbReference type="InterPro" id="IPR007729">
    <property type="entry name" value="DGOK"/>
</dbReference>
<protein>
    <submittedName>
        <fullName evidence="1">2-dehydro-3-deoxygalactonokinase</fullName>
    </submittedName>
</protein>
<keyword evidence="1" id="KW-0808">Transferase</keyword>
<dbReference type="InterPro" id="IPR042257">
    <property type="entry name" value="DGOK_C"/>
</dbReference>
<accession>A0A6G9ID49</accession>
<dbReference type="AlphaFoldDB" id="A0A6G9ID49"/>
<gene>
    <name evidence="1" type="ORF">IPMB12_08630</name>
</gene>
<reference evidence="1 2" key="1">
    <citation type="submission" date="2020-03" db="EMBL/GenBank/DDBJ databases">
        <title>Complete genome sequence of Orbus sp. IPMB12 (BCRC 80908).</title>
        <authorList>
            <person name="Lo W.-S."/>
            <person name="Chang T.-H."/>
            <person name="Kuo C.-H."/>
        </authorList>
    </citation>
    <scope>NUCLEOTIDE SEQUENCE [LARGE SCALE GENOMIC DNA]</scope>
    <source>
        <strain evidence="1 2">IPMB12</strain>
    </source>
</reference>
<name>A0A6G9ID49_9GAMM</name>
<dbReference type="InParanoid" id="A0A6G9ID49"/>
<evidence type="ECO:0000313" key="1">
    <source>
        <dbReference type="EMBL" id="QIQ21739.1"/>
    </source>
</evidence>
<dbReference type="Proteomes" id="UP000501168">
    <property type="component" value="Chromosome"/>
</dbReference>
<dbReference type="Pfam" id="PF05035">
    <property type="entry name" value="DGOK"/>
    <property type="match status" value="1"/>
</dbReference>
<dbReference type="EMBL" id="CP050253">
    <property type="protein sequence ID" value="QIQ21739.1"/>
    <property type="molecule type" value="Genomic_DNA"/>
</dbReference>
<dbReference type="Gene3D" id="3.30.420.310">
    <property type="entry name" value="2-keto-3-deoxy-galactonokinase, C-terminal domain"/>
    <property type="match status" value="1"/>
</dbReference>
<keyword evidence="2" id="KW-1185">Reference proteome</keyword>
<keyword evidence="1" id="KW-0418">Kinase</keyword>
<dbReference type="Gene3D" id="3.30.420.300">
    <property type="entry name" value="2-keto-3-deoxy-galactonokinase, substrate binding domain"/>
    <property type="match status" value="1"/>
</dbReference>
<proteinExistence type="predicted"/>
<dbReference type="GO" id="GO:0008671">
    <property type="term" value="F:2-dehydro-3-deoxygalactonokinase activity"/>
    <property type="evidence" value="ECO:0007669"/>
    <property type="project" value="InterPro"/>
</dbReference>
<dbReference type="GO" id="GO:0034194">
    <property type="term" value="P:D-galactonate catabolic process"/>
    <property type="evidence" value="ECO:0007669"/>
    <property type="project" value="InterPro"/>
</dbReference>
<dbReference type="InterPro" id="IPR042258">
    <property type="entry name" value="DGOK_N"/>
</dbReference>
<organism evidence="1 2">
    <name type="scientific">Zophobihabitans entericus</name>
    <dbReference type="NCBI Taxonomy" id="1635327"/>
    <lineage>
        <taxon>Bacteria</taxon>
        <taxon>Pseudomonadati</taxon>
        <taxon>Pseudomonadota</taxon>
        <taxon>Gammaproteobacteria</taxon>
        <taxon>Orbales</taxon>
        <taxon>Orbaceae</taxon>
        <taxon>Zophobihabitans</taxon>
    </lineage>
</organism>
<dbReference type="CDD" id="cd24012">
    <property type="entry name" value="ASKHA_NBD_KDGal-kinase"/>
    <property type="match status" value="1"/>
</dbReference>
<dbReference type="RefSeq" id="WP_166916855.1">
    <property type="nucleotide sequence ID" value="NZ_CP050253.1"/>
</dbReference>
<dbReference type="FunCoup" id="A0A6G9ID49">
    <property type="interactions" value="43"/>
</dbReference>